<accession>A0ABX3T0U6</accession>
<dbReference type="PANTHER" id="PTHR43793:SF2">
    <property type="entry name" value="BIFUNCTIONAL PROTEIN HLDE"/>
    <property type="match status" value="1"/>
</dbReference>
<evidence type="ECO:0000256" key="1">
    <source>
        <dbReference type="ARBA" id="ARBA00022679"/>
    </source>
</evidence>
<dbReference type="Gene3D" id="3.40.50.620">
    <property type="entry name" value="HUPs"/>
    <property type="match status" value="1"/>
</dbReference>
<feature type="non-terminal residue" evidence="3">
    <location>
        <position position="1"/>
    </location>
</feature>
<dbReference type="InterPro" id="IPR014729">
    <property type="entry name" value="Rossmann-like_a/b/a_fold"/>
</dbReference>
<reference evidence="3 4" key="1">
    <citation type="submission" date="2017-02" db="EMBL/GenBank/DDBJ databases">
        <title>The new phylogeny of genus Mycobacterium.</title>
        <authorList>
            <person name="Tortoli E."/>
            <person name="Trovato A."/>
            <person name="Cirillo D.M."/>
        </authorList>
    </citation>
    <scope>NUCLEOTIDE SEQUENCE [LARGE SCALE GENOMIC DNA]</scope>
    <source>
        <strain evidence="3 4">DSM 45145</strain>
    </source>
</reference>
<protein>
    <recommendedName>
        <fullName evidence="5">D-glycero-beta-D-manno-heptose 1-phosphate adenylyltransferase</fullName>
    </recommendedName>
</protein>
<keyword evidence="2" id="KW-0548">Nucleotidyltransferase</keyword>
<dbReference type="PANTHER" id="PTHR43793">
    <property type="entry name" value="FAD SYNTHASE"/>
    <property type="match status" value="1"/>
</dbReference>
<evidence type="ECO:0000256" key="2">
    <source>
        <dbReference type="ARBA" id="ARBA00022695"/>
    </source>
</evidence>
<dbReference type="Proteomes" id="UP000192374">
    <property type="component" value="Unassembled WGS sequence"/>
</dbReference>
<dbReference type="EMBL" id="MVIC01000206">
    <property type="protein sequence ID" value="ORB06603.1"/>
    <property type="molecule type" value="Genomic_DNA"/>
</dbReference>
<dbReference type="InterPro" id="IPR050385">
    <property type="entry name" value="Archaeal_FAD_synthase"/>
</dbReference>
<name>A0ABX3T0U6_9MYCO</name>
<evidence type="ECO:0000313" key="4">
    <source>
        <dbReference type="Proteomes" id="UP000192374"/>
    </source>
</evidence>
<organism evidence="3 4">
    <name type="scientific">Mycobacterium noviomagense</name>
    <dbReference type="NCBI Taxonomy" id="459858"/>
    <lineage>
        <taxon>Bacteria</taxon>
        <taxon>Bacillati</taxon>
        <taxon>Actinomycetota</taxon>
        <taxon>Actinomycetes</taxon>
        <taxon>Mycobacteriales</taxon>
        <taxon>Mycobacteriaceae</taxon>
        <taxon>Mycobacterium</taxon>
    </lineage>
</organism>
<keyword evidence="4" id="KW-1185">Reference proteome</keyword>
<comment type="caution">
    <text evidence="3">The sequence shown here is derived from an EMBL/GenBank/DDBJ whole genome shotgun (WGS) entry which is preliminary data.</text>
</comment>
<proteinExistence type="predicted"/>
<gene>
    <name evidence="3" type="ORF">BST37_23135</name>
</gene>
<evidence type="ECO:0000313" key="3">
    <source>
        <dbReference type="EMBL" id="ORB06603.1"/>
    </source>
</evidence>
<feature type="non-terminal residue" evidence="3">
    <location>
        <position position="79"/>
    </location>
</feature>
<keyword evidence="1" id="KW-0808">Transferase</keyword>
<evidence type="ECO:0008006" key="5">
    <source>
        <dbReference type="Google" id="ProtNLM"/>
    </source>
</evidence>
<sequence length="79" mass="8898">VDAVLVFDEDDPRAALEHLRPDVWVKGGDYDERLVPEADVVQRHGGRIVLLPYLDGRSTTSILRRSATRPEDADPMKET</sequence>